<dbReference type="PANTHER" id="PTHR28234:SF1">
    <property type="entry name" value="NUCLEAR CONTROL OF ATPASE PROTEIN 2"/>
    <property type="match status" value="1"/>
</dbReference>
<evidence type="ECO:0000256" key="1">
    <source>
        <dbReference type="ARBA" id="ARBA00004225"/>
    </source>
</evidence>
<keyword evidence="3 7" id="KW-1133">Transmembrane helix</keyword>
<feature type="compositionally biased region" description="Low complexity" evidence="6">
    <location>
        <begin position="221"/>
        <end position="230"/>
    </location>
</feature>
<keyword evidence="5 7" id="KW-0472">Membrane</keyword>
<dbReference type="OMA" id="EIVMMRY"/>
<dbReference type="GO" id="GO:0005741">
    <property type="term" value="C:mitochondrial outer membrane"/>
    <property type="evidence" value="ECO:0000318"/>
    <property type="project" value="GO_Central"/>
</dbReference>
<accession>A0A1Y1ICN7</accession>
<name>A0A1Y1ICN7_KLENI</name>
<proteinExistence type="predicted"/>
<evidence type="ECO:0000256" key="2">
    <source>
        <dbReference type="ARBA" id="ARBA00022692"/>
    </source>
</evidence>
<reference evidence="8 9" key="1">
    <citation type="journal article" date="2014" name="Nat. Commun.">
        <title>Klebsormidium flaccidum genome reveals primary factors for plant terrestrial adaptation.</title>
        <authorList>
            <person name="Hori K."/>
            <person name="Maruyama F."/>
            <person name="Fujisawa T."/>
            <person name="Togashi T."/>
            <person name="Yamamoto N."/>
            <person name="Seo M."/>
            <person name="Sato S."/>
            <person name="Yamada T."/>
            <person name="Mori H."/>
            <person name="Tajima N."/>
            <person name="Moriyama T."/>
            <person name="Ikeuchi M."/>
            <person name="Watanabe M."/>
            <person name="Wada H."/>
            <person name="Kobayashi K."/>
            <person name="Saito M."/>
            <person name="Masuda T."/>
            <person name="Sasaki-Sekimoto Y."/>
            <person name="Mashiguchi K."/>
            <person name="Awai K."/>
            <person name="Shimojima M."/>
            <person name="Masuda S."/>
            <person name="Iwai M."/>
            <person name="Nobusawa T."/>
            <person name="Narise T."/>
            <person name="Kondo S."/>
            <person name="Saito H."/>
            <person name="Sato R."/>
            <person name="Murakawa M."/>
            <person name="Ihara Y."/>
            <person name="Oshima-Yamada Y."/>
            <person name="Ohtaka K."/>
            <person name="Satoh M."/>
            <person name="Sonobe K."/>
            <person name="Ishii M."/>
            <person name="Ohtani R."/>
            <person name="Kanamori-Sato M."/>
            <person name="Honoki R."/>
            <person name="Miyazaki D."/>
            <person name="Mochizuki H."/>
            <person name="Umetsu J."/>
            <person name="Higashi K."/>
            <person name="Shibata D."/>
            <person name="Kamiya Y."/>
            <person name="Sato N."/>
            <person name="Nakamura Y."/>
            <person name="Tabata S."/>
            <person name="Ida S."/>
            <person name="Kurokawa K."/>
            <person name="Ohta H."/>
        </authorList>
    </citation>
    <scope>NUCLEOTIDE SEQUENCE [LARGE SCALE GENOMIC DNA]</scope>
    <source>
        <strain evidence="8 9">NIES-2285</strain>
    </source>
</reference>
<feature type="transmembrane region" description="Helical" evidence="7">
    <location>
        <begin position="459"/>
        <end position="480"/>
    </location>
</feature>
<dbReference type="STRING" id="105231.A0A1Y1ICN7"/>
<evidence type="ECO:0000256" key="5">
    <source>
        <dbReference type="ARBA" id="ARBA00023136"/>
    </source>
</evidence>
<keyword evidence="4" id="KW-0496">Mitochondrion</keyword>
<dbReference type="OrthoDB" id="413313at2759"/>
<dbReference type="InterPro" id="IPR013946">
    <property type="entry name" value="NCA2-like"/>
</dbReference>
<evidence type="ECO:0008006" key="10">
    <source>
        <dbReference type="Google" id="ProtNLM"/>
    </source>
</evidence>
<keyword evidence="2 7" id="KW-0812">Transmembrane</keyword>
<feature type="region of interest" description="Disordered" evidence="6">
    <location>
        <begin position="211"/>
        <end position="235"/>
    </location>
</feature>
<evidence type="ECO:0000313" key="8">
    <source>
        <dbReference type="EMBL" id="GAQ86861.1"/>
    </source>
</evidence>
<evidence type="ECO:0000256" key="7">
    <source>
        <dbReference type="SAM" id="Phobius"/>
    </source>
</evidence>
<sequence>MPLRVGALPGLLGLPGLHAGPPAVLAPQPGFMPVVPPETRAALLAKLAAMPAAGQEDEKKQLTALFEDGVRTVEVAAQLLVKALRKTDKYLRFWRQRAQGEGSSKLRFMLLERGPWAFGVGVVEYVRRAVRRGGGGAAEELSLEQQALQGIVQRCERLTAIRDRLAAQLAQVHAIGARLVAQASAGELRRALSGALADLLDALERLQGEYPQPQDSVLGRPPASSSPSPSFQVSLRPRSASLKGGQVTGRVMEWRSAVLQKALACARQDLLDLHACMGHLLRPYRPPGHRERLWLRYGAGALAASAAGVWLVRHSALAGSDDLERWGRQLADSVATFYKEHVRDPVTSIGGEIFSTFHERPRSIVEPAEIKANEDSLRRMLEAFSQDSKAELPTPPPQAKTQDLMDVLMKKYEAELLHPMRSILSGELARALLIQIQKLKLDVQVAMLELDQVLRSNEINFGVMAALPALLLAAAVLYALRQATRPKDELGTGRVAQTRRRQLLAEAEGVLLEALRDEGRDAQGGSGVRQGLLLFVVHRLYQAVQPHAVKNDEWNNLRGDLLALAQVDVGFRHKLRITKRMYVAYDCLTTIPLPL</sequence>
<dbReference type="Pfam" id="PF08637">
    <property type="entry name" value="NCA2"/>
    <property type="match status" value="1"/>
</dbReference>
<dbReference type="EMBL" id="DF237265">
    <property type="protein sequence ID" value="GAQ86861.1"/>
    <property type="molecule type" value="Genomic_DNA"/>
</dbReference>
<organism evidence="8 9">
    <name type="scientific">Klebsormidium nitens</name>
    <name type="common">Green alga</name>
    <name type="synonym">Ulothrix nitens</name>
    <dbReference type="NCBI Taxonomy" id="105231"/>
    <lineage>
        <taxon>Eukaryota</taxon>
        <taxon>Viridiplantae</taxon>
        <taxon>Streptophyta</taxon>
        <taxon>Klebsormidiophyceae</taxon>
        <taxon>Klebsormidiales</taxon>
        <taxon>Klebsormidiaceae</taxon>
        <taxon>Klebsormidium</taxon>
    </lineage>
</organism>
<keyword evidence="9" id="KW-1185">Reference proteome</keyword>
<dbReference type="PANTHER" id="PTHR28234">
    <property type="entry name" value="NUCLEAR CONTROL OF ATPASE PROTEIN 2"/>
    <property type="match status" value="1"/>
</dbReference>
<comment type="subcellular location">
    <subcellularLocation>
        <location evidence="1">Mitochondrion membrane</location>
        <topology evidence="1">Multi-pass membrane protein</topology>
    </subcellularLocation>
</comment>
<evidence type="ECO:0000313" key="9">
    <source>
        <dbReference type="Proteomes" id="UP000054558"/>
    </source>
</evidence>
<evidence type="ECO:0000256" key="3">
    <source>
        <dbReference type="ARBA" id="ARBA00022989"/>
    </source>
</evidence>
<dbReference type="AlphaFoldDB" id="A0A1Y1ICN7"/>
<evidence type="ECO:0000256" key="6">
    <source>
        <dbReference type="SAM" id="MobiDB-lite"/>
    </source>
</evidence>
<protein>
    <recommendedName>
        <fullName evidence="10">Nuclear control of ATP synthase 2</fullName>
    </recommendedName>
</protein>
<gene>
    <name evidence="8" type="ORF">KFL_003160140</name>
</gene>
<dbReference type="Proteomes" id="UP000054558">
    <property type="component" value="Unassembled WGS sequence"/>
</dbReference>
<evidence type="ECO:0000256" key="4">
    <source>
        <dbReference type="ARBA" id="ARBA00023128"/>
    </source>
</evidence>